<feature type="region of interest" description="Disordered" evidence="1">
    <location>
        <begin position="296"/>
        <end position="328"/>
    </location>
</feature>
<dbReference type="Proteomes" id="UP001430848">
    <property type="component" value="Unassembled WGS sequence"/>
</dbReference>
<sequence length="328" mass="36993">MCPSGDLIADLEIQFDIGRLTPSLREDILHAIKVHEEALEQPNLDRPFVKKLDSLQDQIEEHWSRVYKSCIDHSTVMAHLAQYQLFFTELLLSEYTGAAFSDTQTIEWLHRSATHIEKAATDVSDEFRAVFYESIVSPVEELLLNRPHVEMRMLLAAANTDRPPRLGGHIQYLIKYGHWQDLAKYLYHDRELALGLFKYQPIVRGLFDSGRPDRVLQGITSIQDKYFTDISSPTEYTTSKYTKDLGTVKQAPDTSYEITATPSAVERYKPSGDSPSARIQAAKSIFNVIEGGIPSWGTHSGSKQASGQQVSMNATTDEKTLLADEKEP</sequence>
<proteinExistence type="predicted"/>
<dbReference type="EMBL" id="JAKNSF020000085">
    <property type="protein sequence ID" value="KAK7718936.1"/>
    <property type="molecule type" value="Genomic_DNA"/>
</dbReference>
<reference evidence="2 3" key="1">
    <citation type="submission" date="2024-02" db="EMBL/GenBank/DDBJ databases">
        <title>De novo assembly and annotation of 12 fungi associated with fruit tree decline syndrome in Ontario, Canada.</title>
        <authorList>
            <person name="Sulman M."/>
            <person name="Ellouze W."/>
            <person name="Ilyukhin E."/>
        </authorList>
    </citation>
    <scope>NUCLEOTIDE SEQUENCE [LARGE SCALE GENOMIC DNA]</scope>
    <source>
        <strain evidence="2 3">M169</strain>
    </source>
</reference>
<feature type="compositionally biased region" description="Polar residues" evidence="1">
    <location>
        <begin position="297"/>
        <end position="315"/>
    </location>
</feature>
<protein>
    <submittedName>
        <fullName evidence="2">Uncharacterized protein</fullName>
    </submittedName>
</protein>
<name>A0ABR1NX23_DIAER</name>
<evidence type="ECO:0000313" key="2">
    <source>
        <dbReference type="EMBL" id="KAK7718936.1"/>
    </source>
</evidence>
<comment type="caution">
    <text evidence="2">The sequence shown here is derived from an EMBL/GenBank/DDBJ whole genome shotgun (WGS) entry which is preliminary data.</text>
</comment>
<keyword evidence="3" id="KW-1185">Reference proteome</keyword>
<feature type="compositionally biased region" description="Basic and acidic residues" evidence="1">
    <location>
        <begin position="316"/>
        <end position="328"/>
    </location>
</feature>
<gene>
    <name evidence="2" type="ORF">SLS63_010349</name>
</gene>
<evidence type="ECO:0000313" key="3">
    <source>
        <dbReference type="Proteomes" id="UP001430848"/>
    </source>
</evidence>
<evidence type="ECO:0000256" key="1">
    <source>
        <dbReference type="SAM" id="MobiDB-lite"/>
    </source>
</evidence>
<organism evidence="2 3">
    <name type="scientific">Diaporthe eres</name>
    <name type="common">Phomopsis oblonga</name>
    <dbReference type="NCBI Taxonomy" id="83184"/>
    <lineage>
        <taxon>Eukaryota</taxon>
        <taxon>Fungi</taxon>
        <taxon>Dikarya</taxon>
        <taxon>Ascomycota</taxon>
        <taxon>Pezizomycotina</taxon>
        <taxon>Sordariomycetes</taxon>
        <taxon>Sordariomycetidae</taxon>
        <taxon>Diaporthales</taxon>
        <taxon>Diaporthaceae</taxon>
        <taxon>Diaporthe</taxon>
        <taxon>Diaporthe eres species complex</taxon>
    </lineage>
</organism>
<accession>A0ABR1NX23</accession>